<dbReference type="InterPro" id="IPR001245">
    <property type="entry name" value="Ser-Thr/Tyr_kinase_cat_dom"/>
</dbReference>
<evidence type="ECO:0000259" key="4">
    <source>
        <dbReference type="PROSITE" id="PS50011"/>
    </source>
</evidence>
<keyword evidence="3" id="KW-1133">Transmembrane helix</keyword>
<gene>
    <name evidence="5" type="ORF">OEZ85_003126</name>
</gene>
<dbReference type="PROSITE" id="PS50011">
    <property type="entry name" value="PROTEIN_KINASE_DOM"/>
    <property type="match status" value="1"/>
</dbReference>
<feature type="region of interest" description="Disordered" evidence="2">
    <location>
        <begin position="274"/>
        <end position="297"/>
    </location>
</feature>
<evidence type="ECO:0000256" key="3">
    <source>
        <dbReference type="SAM" id="Phobius"/>
    </source>
</evidence>
<dbReference type="InterPro" id="IPR017441">
    <property type="entry name" value="Protein_kinase_ATP_BS"/>
</dbReference>
<keyword evidence="3" id="KW-0472">Membrane</keyword>
<keyword evidence="1" id="KW-0547">Nucleotide-binding</keyword>
<dbReference type="SUPFAM" id="SSF56112">
    <property type="entry name" value="Protein kinase-like (PK-like)"/>
    <property type="match status" value="1"/>
</dbReference>
<organism evidence="5 6">
    <name type="scientific">Tetradesmus obliquus</name>
    <name type="common">Green alga</name>
    <name type="synonym">Acutodesmus obliquus</name>
    <dbReference type="NCBI Taxonomy" id="3088"/>
    <lineage>
        <taxon>Eukaryota</taxon>
        <taxon>Viridiplantae</taxon>
        <taxon>Chlorophyta</taxon>
        <taxon>core chlorophytes</taxon>
        <taxon>Chlorophyceae</taxon>
        <taxon>CS clade</taxon>
        <taxon>Sphaeropleales</taxon>
        <taxon>Scenedesmaceae</taxon>
        <taxon>Tetradesmus</taxon>
    </lineage>
</organism>
<dbReference type="Proteomes" id="UP001244341">
    <property type="component" value="Chromosome 5b"/>
</dbReference>
<dbReference type="PANTHER" id="PTHR44329:SF214">
    <property type="entry name" value="PROTEIN KINASE DOMAIN-CONTAINING PROTEIN"/>
    <property type="match status" value="1"/>
</dbReference>
<dbReference type="PROSITE" id="PS00107">
    <property type="entry name" value="PROTEIN_KINASE_ATP"/>
    <property type="match status" value="1"/>
</dbReference>
<dbReference type="PRINTS" id="PR00109">
    <property type="entry name" value="TYRKINASE"/>
</dbReference>
<feature type="region of interest" description="Disordered" evidence="2">
    <location>
        <begin position="734"/>
        <end position="799"/>
    </location>
</feature>
<feature type="compositionally biased region" description="Basic and acidic residues" evidence="2">
    <location>
        <begin position="284"/>
        <end position="295"/>
    </location>
</feature>
<feature type="compositionally biased region" description="Low complexity" evidence="2">
    <location>
        <begin position="736"/>
        <end position="757"/>
    </location>
</feature>
<dbReference type="Gene3D" id="3.30.200.20">
    <property type="entry name" value="Phosphorylase Kinase, domain 1"/>
    <property type="match status" value="1"/>
</dbReference>
<dbReference type="Gene3D" id="1.10.510.10">
    <property type="entry name" value="Transferase(Phosphotransferase) domain 1"/>
    <property type="match status" value="1"/>
</dbReference>
<dbReference type="Pfam" id="PF07714">
    <property type="entry name" value="PK_Tyr_Ser-Thr"/>
    <property type="match status" value="2"/>
</dbReference>
<feature type="region of interest" description="Disordered" evidence="2">
    <location>
        <begin position="828"/>
        <end position="855"/>
    </location>
</feature>
<keyword evidence="6" id="KW-1185">Reference proteome</keyword>
<feature type="compositionally biased region" description="Low complexity" evidence="2">
    <location>
        <begin position="775"/>
        <end position="788"/>
    </location>
</feature>
<feature type="binding site" evidence="1">
    <location>
        <position position="343"/>
    </location>
    <ligand>
        <name>ATP</name>
        <dbReference type="ChEBI" id="CHEBI:30616"/>
    </ligand>
</feature>
<dbReference type="PANTHER" id="PTHR44329">
    <property type="entry name" value="SERINE/THREONINE-PROTEIN KINASE TNNI3K-RELATED"/>
    <property type="match status" value="1"/>
</dbReference>
<keyword evidence="1" id="KW-0067">ATP-binding</keyword>
<name>A0ABY8TZM1_TETOB</name>
<reference evidence="5 6" key="1">
    <citation type="submission" date="2023-05" db="EMBL/GenBank/DDBJ databases">
        <title>A 100% complete, gapless, phased diploid assembly of the Scenedesmus obliquus UTEX 3031 genome.</title>
        <authorList>
            <person name="Biondi T.C."/>
            <person name="Hanschen E.R."/>
            <person name="Kwon T."/>
            <person name="Eng W."/>
            <person name="Kruse C.P.S."/>
            <person name="Koehler S.I."/>
            <person name="Kunde Y."/>
            <person name="Gleasner C.D."/>
            <person name="You Mak K.T."/>
            <person name="Polle J."/>
            <person name="Hovde B.T."/>
            <person name="Starkenburg S.R."/>
        </authorList>
    </citation>
    <scope>NUCLEOTIDE SEQUENCE [LARGE SCALE GENOMIC DNA]</scope>
    <source>
        <strain evidence="5 6">DOE0152z</strain>
    </source>
</reference>
<dbReference type="InterPro" id="IPR051681">
    <property type="entry name" value="Ser/Thr_Kinases-Pseudokinases"/>
</dbReference>
<proteinExistence type="predicted"/>
<dbReference type="InterPro" id="IPR000719">
    <property type="entry name" value="Prot_kinase_dom"/>
</dbReference>
<dbReference type="InterPro" id="IPR011009">
    <property type="entry name" value="Kinase-like_dom_sf"/>
</dbReference>
<protein>
    <recommendedName>
        <fullName evidence="4">Protein kinase domain-containing protein</fullName>
    </recommendedName>
</protein>
<feature type="compositionally biased region" description="Polar residues" evidence="2">
    <location>
        <begin position="789"/>
        <end position="799"/>
    </location>
</feature>
<sequence>MPGGGQGPISVNRNVTVSAALGRKAILDVKFKRSAVELCNTCTVRFENITVSNERRGPGLGVDLFLGQPGSRVDYDNANRFRAACPASNESGAVQTATPRSAFFPDPTGTSLWSIVNVTFRGSVYTNQLHLIDQSNDDPRKVQEVRGPVGGIAIRNRNTTRICRSTVDEQCLLERSSDACVNMLMDKILAQDAAAAAGTAPRSNTAAIAAGAAVAGVVLLAALVATLLLVRRHRRRAAQQQLLPVAADGCKPLGPGSRGAQECESDTATDRLEHMARKQSRRNKASEAPEGKDEGWDLSWTLTTPLVPKDERDAPIELGELLGAGSFGRVFKGRWAGRDVAVKIISHDTASSDAVENEIALMVGFNHPNIVRAFHSVTYIKSRQHNNQQHSISSGLPATAADLDSFSTAAAAAAADASCSDQQQRTAAAVAAVEARQPAWGEGVWSTQESSADAYGTTCSSSAEAALQDGELQAAGRSASARACRVETWIVQEYCDKGTLDSVVTSWEGKEEGDARMLQRLLLLKDVASGLQALHANNVVHGDLNARNVLVSSSSMAECGMVAKLADLGLSRVIKQHKTHRTTNTIGTMSHMPPEMLRYGRMSLAGDIYAFGISMWEMYTGTAAFKKLHYGQFFEYICLRNLWPLMPADAPKDYAILMESCWAADPANRPKAERVVDCLRHMIVERQRNLAAAAAAAEDTSAASAAVAPDTPATGGGMQPMFLKLPSLLRRAAADQASPKKTAATAASSPAAQSTSTDAVNSTDDDSRQLLQSEAGSRPGASSPRASANQRPSIGSISSSRALPIPLSVDIYGAYSAQSNPTGLSRAFSAADKGSGSEQGAGAAGAADKEVAGEVSGECVQQPKLLLPQNSVVDGVHWFV</sequence>
<feature type="transmembrane region" description="Helical" evidence="3">
    <location>
        <begin position="206"/>
        <end position="230"/>
    </location>
</feature>
<feature type="region of interest" description="Disordered" evidence="2">
    <location>
        <begin position="248"/>
        <end position="267"/>
    </location>
</feature>
<evidence type="ECO:0000313" key="6">
    <source>
        <dbReference type="Proteomes" id="UP001244341"/>
    </source>
</evidence>
<feature type="domain" description="Protein kinase" evidence="4">
    <location>
        <begin position="316"/>
        <end position="684"/>
    </location>
</feature>
<accession>A0ABY8TZM1</accession>
<keyword evidence="3" id="KW-0812">Transmembrane</keyword>
<dbReference type="EMBL" id="CP126212">
    <property type="protein sequence ID" value="WIA14619.1"/>
    <property type="molecule type" value="Genomic_DNA"/>
</dbReference>
<evidence type="ECO:0000256" key="1">
    <source>
        <dbReference type="PROSITE-ProRule" id="PRU10141"/>
    </source>
</evidence>
<evidence type="ECO:0000313" key="5">
    <source>
        <dbReference type="EMBL" id="WIA14619.1"/>
    </source>
</evidence>
<evidence type="ECO:0000256" key="2">
    <source>
        <dbReference type="SAM" id="MobiDB-lite"/>
    </source>
</evidence>